<keyword evidence="1" id="KW-0235">DNA replication</keyword>
<feature type="region of interest" description="Disordered" evidence="2">
    <location>
        <begin position="1"/>
        <end position="43"/>
    </location>
</feature>
<dbReference type="EMBL" id="JEMT01007484">
    <property type="protein sequence ID" value="EXX78863.1"/>
    <property type="molecule type" value="Genomic_DNA"/>
</dbReference>
<comment type="caution">
    <text evidence="3">The sequence shown here is derived from an EMBL/GenBank/DDBJ whole genome shotgun (WGS) entry which is preliminary data.</text>
</comment>
<name>A0A015NHH3_RHIIW</name>
<feature type="region of interest" description="Disordered" evidence="2">
    <location>
        <begin position="407"/>
        <end position="465"/>
    </location>
</feature>
<gene>
    <name evidence="3" type="ORF">RirG_011160</name>
</gene>
<dbReference type="InterPro" id="IPR000989">
    <property type="entry name" value="Rep"/>
</dbReference>
<dbReference type="GO" id="GO:0006260">
    <property type="term" value="P:DNA replication"/>
    <property type="evidence" value="ECO:0007669"/>
    <property type="project" value="UniProtKB-KW"/>
</dbReference>
<proteinExistence type="predicted"/>
<evidence type="ECO:0008006" key="5">
    <source>
        <dbReference type="Google" id="ProtNLM"/>
    </source>
</evidence>
<protein>
    <recommendedName>
        <fullName evidence="5">Replication protein</fullName>
    </recommendedName>
</protein>
<evidence type="ECO:0000256" key="2">
    <source>
        <dbReference type="SAM" id="MobiDB-lite"/>
    </source>
</evidence>
<feature type="region of interest" description="Disordered" evidence="2">
    <location>
        <begin position="540"/>
        <end position="578"/>
    </location>
</feature>
<organism evidence="3 4">
    <name type="scientific">Rhizophagus irregularis (strain DAOM 197198w)</name>
    <name type="common">Glomus intraradices</name>
    <dbReference type="NCBI Taxonomy" id="1432141"/>
    <lineage>
        <taxon>Eukaryota</taxon>
        <taxon>Fungi</taxon>
        <taxon>Fungi incertae sedis</taxon>
        <taxon>Mucoromycota</taxon>
        <taxon>Glomeromycotina</taxon>
        <taxon>Glomeromycetes</taxon>
        <taxon>Glomerales</taxon>
        <taxon>Glomeraceae</taxon>
        <taxon>Rhizophagus</taxon>
    </lineage>
</organism>
<dbReference type="GO" id="GO:0003677">
    <property type="term" value="F:DNA binding"/>
    <property type="evidence" value="ECO:0007669"/>
    <property type="project" value="InterPro"/>
</dbReference>
<dbReference type="Pfam" id="PF01446">
    <property type="entry name" value="Rep_1"/>
    <property type="match status" value="1"/>
</dbReference>
<dbReference type="HOGENOM" id="CLU_471842_0_0_1"/>
<feature type="compositionally biased region" description="Basic and acidic residues" evidence="2">
    <location>
        <begin position="568"/>
        <end position="578"/>
    </location>
</feature>
<evidence type="ECO:0000256" key="1">
    <source>
        <dbReference type="ARBA" id="ARBA00022705"/>
    </source>
</evidence>
<keyword evidence="4" id="KW-1185">Reference proteome</keyword>
<sequence>MPATGPAAPLGDTRNRLTPPSLREAEKAAGGPDRPASQKTPDEVRKVVQRLRAERYRLLSSAKAVLVEAGHRSGLEHAHNFHRTAKCTYIPCAHLVAVRKAKSHSSAFYSGLTICGSVWVCPVCSAKVQERRREEISKAIDWVYAEGAQPLLVTLTFPHGRHQKLGQLLELQAKALALMRQGAPWRRFKAAVGYRGVIRSLEVTHGENGWHPHTHELWICRAEADAEGMAREVLKRWESACIRVGLLQPDKLEAFRLYAVDVKGWCSAGDYLAKQDSSKHWGADRELAKGGGKAGKSTGCHPFGLLAKAADGDRRSARLFLAYAIAMKGKRQLLWSAGLKAAVGVAEKTDEQLAEEQREDADLLGLLTPADWERVRHFQRRAQVLDAAERGGWKAVQAELASLARRAGAVSSPGAHNPPGKGPPEAPQRAPEASAERPPGQAPGGPSESAGGPPEGPPGGLPLPQEVLGEHFELKKPIICLAHPERVGEQNEIQPSYRKEEPPQHRNGRGAQHACSPDAKPTAGIRMVYAAGLAPGHSVRQKTAAKSEELGNAKGCGFGSGADFFSRQSDRVARSADR</sequence>
<dbReference type="Proteomes" id="UP000022910">
    <property type="component" value="Unassembled WGS sequence"/>
</dbReference>
<feature type="region of interest" description="Disordered" evidence="2">
    <location>
        <begin position="486"/>
        <end position="520"/>
    </location>
</feature>
<reference evidence="3 4" key="1">
    <citation type="submission" date="2014-02" db="EMBL/GenBank/DDBJ databases">
        <title>Single nucleus genome sequencing reveals high similarity among nuclei of an endomycorrhizal fungus.</title>
        <authorList>
            <person name="Lin K."/>
            <person name="Geurts R."/>
            <person name="Zhang Z."/>
            <person name="Limpens E."/>
            <person name="Saunders D.G."/>
            <person name="Mu D."/>
            <person name="Pang E."/>
            <person name="Cao H."/>
            <person name="Cha H."/>
            <person name="Lin T."/>
            <person name="Zhou Q."/>
            <person name="Shang Y."/>
            <person name="Li Y."/>
            <person name="Ivanov S."/>
            <person name="Sharma T."/>
            <person name="Velzen R.V."/>
            <person name="Ruijter N.D."/>
            <person name="Aanen D.K."/>
            <person name="Win J."/>
            <person name="Kamoun S."/>
            <person name="Bisseling T."/>
            <person name="Huang S."/>
        </authorList>
    </citation>
    <scope>NUCLEOTIDE SEQUENCE [LARGE SCALE GENOMIC DNA]</scope>
    <source>
        <strain evidence="4">DAOM197198w</strain>
    </source>
</reference>
<accession>A0A015NHH3</accession>
<dbReference type="AlphaFoldDB" id="A0A015NHH3"/>
<evidence type="ECO:0000313" key="4">
    <source>
        <dbReference type="Proteomes" id="UP000022910"/>
    </source>
</evidence>
<evidence type="ECO:0000313" key="3">
    <source>
        <dbReference type="EMBL" id="EXX78863.1"/>
    </source>
</evidence>